<dbReference type="CDD" id="cd01362">
    <property type="entry name" value="Fumarase_classII"/>
    <property type="match status" value="1"/>
</dbReference>
<dbReference type="PRINTS" id="PR00145">
    <property type="entry name" value="ARGSUCLYASE"/>
</dbReference>
<evidence type="ECO:0000259" key="6">
    <source>
        <dbReference type="Pfam" id="PF00206"/>
    </source>
</evidence>
<feature type="binding site" evidence="5">
    <location>
        <begin position="332"/>
        <end position="334"/>
    </location>
    <ligand>
        <name>substrate</name>
    </ligand>
</feature>
<keyword evidence="9" id="KW-1185">Reference proteome</keyword>
<dbReference type="SUPFAM" id="SSF48557">
    <property type="entry name" value="L-aspartase-like"/>
    <property type="match status" value="1"/>
</dbReference>
<dbReference type="FunFam" id="1.10.40.30:FF:000002">
    <property type="entry name" value="Fumarate hydratase class II"/>
    <property type="match status" value="1"/>
</dbReference>
<dbReference type="NCBIfam" id="NF008909">
    <property type="entry name" value="PRK12273.1"/>
    <property type="match status" value="1"/>
</dbReference>
<dbReference type="InterPro" id="IPR018951">
    <property type="entry name" value="Fumarase_C_C"/>
</dbReference>
<dbReference type="Gene3D" id="1.10.275.10">
    <property type="entry name" value="Fumarase/aspartase (N-terminal domain)"/>
    <property type="match status" value="1"/>
</dbReference>
<dbReference type="RefSeq" id="WP_062485310.1">
    <property type="nucleotide sequence ID" value="NZ_LN885086.1"/>
</dbReference>
<dbReference type="PROSITE" id="PS00163">
    <property type="entry name" value="FUMARATE_LYASES"/>
    <property type="match status" value="1"/>
</dbReference>
<evidence type="ECO:0000256" key="5">
    <source>
        <dbReference type="HAMAP-Rule" id="MF_00743"/>
    </source>
</evidence>
<protein>
    <recommendedName>
        <fullName evidence="5">Fumarate hydratase class II</fullName>
        <shortName evidence="5">Fumarase C</shortName>
        <ecNumber evidence="5">4.2.1.2</ecNumber>
    </recommendedName>
    <alternativeName>
        <fullName evidence="5">Aerobic fumarase</fullName>
    </alternativeName>
    <alternativeName>
        <fullName evidence="5">Iron-independent fumarase</fullName>
    </alternativeName>
</protein>
<dbReference type="Gene3D" id="1.10.40.30">
    <property type="entry name" value="Fumarase/aspartase (C-terminal domain)"/>
    <property type="match status" value="1"/>
</dbReference>
<feature type="active site" description="Proton donor/acceptor" evidence="5">
    <location>
        <position position="196"/>
    </location>
</feature>
<evidence type="ECO:0000259" key="7">
    <source>
        <dbReference type="Pfam" id="PF10415"/>
    </source>
</evidence>
<feature type="site" description="Important for catalytic activity" evidence="5">
    <location>
        <position position="339"/>
    </location>
</feature>
<keyword evidence="4 5" id="KW-0456">Lyase</keyword>
<feature type="active site" evidence="5">
    <location>
        <position position="326"/>
    </location>
</feature>
<evidence type="ECO:0000313" key="9">
    <source>
        <dbReference type="Proteomes" id="UP000066284"/>
    </source>
</evidence>
<comment type="pathway">
    <text evidence="5">Carbohydrate metabolism; tricarboxylic acid cycle; (S)-malate from fumarate: step 1/1.</text>
</comment>
<name>A0A0S4KRS4_9BACT</name>
<feature type="domain" description="Fumarase C C-terminal" evidence="7">
    <location>
        <begin position="417"/>
        <end position="469"/>
    </location>
</feature>
<sequence>MKNRGSAEQTGAVRIERDTMGELAVPADAYYGVQTARAIENFPISSLRMPRSMIRAMGLIKRAAATANHSLGLLDKKIADAIYQAAGEVVEGKLDREFPVDIFQTGSGTSTNMNTNEVISNRATELLGGARGSKLVHPNDHVNLGQSSNDVIPTAIHIAASETIHRHLLPALSRLHKALDGKAKEFDGIVKIGRTHLQDATPVRLGQEFGGYARQIELGIERVKGAQAALAEVALGGTAVGTGLNCHPEFPARVLAIISKETGCPFREAANHFEAQSAQDSLVEASGALRTVAVSLMKIANDIRWLGSGPRCGIGEIFLPETQPGSSIMPGKVNPVIAESVTMVCAQVIGNDVTITVGGQAANFELIVMLPVMAYNLLQSIELLAAVSNNFAAKCVEGIKANEERCRSLIEQSLAMCTALAPEIGYEAAAKLAKEAYKSGRTVREVAKEQQVLPEARLTELLDPWRMTEPGGPVGSAGG</sequence>
<dbReference type="EC" id="4.2.1.2" evidence="5"/>
<dbReference type="FunFam" id="1.20.200.10:FF:000001">
    <property type="entry name" value="Fumarate hydratase, mitochondrial"/>
    <property type="match status" value="1"/>
</dbReference>
<comment type="similarity">
    <text evidence="1 5">Belongs to the class-II fumarase/aspartase family. Fumarase subfamily.</text>
</comment>
<dbReference type="EMBL" id="LN885086">
    <property type="protein sequence ID" value="CUQ67169.1"/>
    <property type="molecule type" value="Genomic_DNA"/>
</dbReference>
<feature type="domain" description="Fumarate lyase N-terminal" evidence="6">
    <location>
        <begin position="21"/>
        <end position="350"/>
    </location>
</feature>
<dbReference type="GO" id="GO:0005737">
    <property type="term" value="C:cytoplasm"/>
    <property type="evidence" value="ECO:0007669"/>
    <property type="project" value="UniProtKB-SubCell"/>
</dbReference>
<dbReference type="OrthoDB" id="9802809at2"/>
<keyword evidence="2 5" id="KW-0963">Cytoplasm</keyword>
<dbReference type="InterPro" id="IPR000362">
    <property type="entry name" value="Fumarate_lyase_fam"/>
</dbReference>
<dbReference type="GO" id="GO:0006106">
    <property type="term" value="P:fumarate metabolic process"/>
    <property type="evidence" value="ECO:0007669"/>
    <property type="project" value="InterPro"/>
</dbReference>
<comment type="catalytic activity">
    <reaction evidence="5">
        <text>(S)-malate = fumarate + H2O</text>
        <dbReference type="Rhea" id="RHEA:12460"/>
        <dbReference type="ChEBI" id="CHEBI:15377"/>
        <dbReference type="ChEBI" id="CHEBI:15589"/>
        <dbReference type="ChEBI" id="CHEBI:29806"/>
        <dbReference type="EC" id="4.2.1.2"/>
    </reaction>
</comment>
<comment type="miscellaneous">
    <text evidence="5">There are 2 substrate-binding sites: the catalytic A site, and the non-catalytic B site that may play a role in the transfer of substrate or product between the active site and the solvent. Alternatively, the B site may bind allosteric effectors.</text>
</comment>
<comment type="function">
    <text evidence="5">Involved in the TCA cycle. Catalyzes the stereospecific interconversion of fumarate to L-malate.</text>
</comment>
<feature type="binding site" evidence="5">
    <location>
        <begin position="107"/>
        <end position="109"/>
    </location>
    <ligand>
        <name>substrate</name>
    </ligand>
</feature>
<dbReference type="InterPro" id="IPR024083">
    <property type="entry name" value="Fumarase/histidase_N"/>
</dbReference>
<dbReference type="PANTHER" id="PTHR11444:SF22">
    <property type="entry name" value="FUMARATE HYDRATASE CLASS II"/>
    <property type="match status" value="1"/>
</dbReference>
<feature type="binding site" evidence="5">
    <location>
        <position position="327"/>
    </location>
    <ligand>
        <name>substrate</name>
    </ligand>
</feature>
<evidence type="ECO:0000313" key="8">
    <source>
        <dbReference type="EMBL" id="CUQ67169.1"/>
    </source>
</evidence>
<dbReference type="STRING" id="1715989.NITINOP_2197"/>
<evidence type="ECO:0000256" key="3">
    <source>
        <dbReference type="ARBA" id="ARBA00022532"/>
    </source>
</evidence>
<proteinExistence type="inferred from homology"/>
<dbReference type="Pfam" id="PF10415">
    <property type="entry name" value="FumaraseC_C"/>
    <property type="match status" value="1"/>
</dbReference>
<dbReference type="PANTHER" id="PTHR11444">
    <property type="entry name" value="ASPARTATEAMMONIA/ARGININOSUCCINATE/ADENYLOSUCCINATE LYASE"/>
    <property type="match status" value="1"/>
</dbReference>
<feature type="binding site" description="in site B" evidence="5">
    <location>
        <begin position="137"/>
        <end position="140"/>
    </location>
    <ligand>
        <name>substrate</name>
    </ligand>
</feature>
<dbReference type="HAMAP" id="MF_00743">
    <property type="entry name" value="FumaraseC"/>
    <property type="match status" value="1"/>
</dbReference>
<dbReference type="InterPro" id="IPR005677">
    <property type="entry name" value="Fum_hydII"/>
</dbReference>
<comment type="subunit">
    <text evidence="5">Homotetramer.</text>
</comment>
<feature type="binding site" evidence="5">
    <location>
        <position position="195"/>
    </location>
    <ligand>
        <name>substrate</name>
    </ligand>
</feature>
<feature type="binding site" evidence="5">
    <location>
        <begin position="147"/>
        <end position="149"/>
    </location>
    <ligand>
        <name>substrate</name>
    </ligand>
</feature>
<organism evidence="8 9">
    <name type="scientific">Candidatus Nitrospira inopinata</name>
    <dbReference type="NCBI Taxonomy" id="1715989"/>
    <lineage>
        <taxon>Bacteria</taxon>
        <taxon>Pseudomonadati</taxon>
        <taxon>Nitrospirota</taxon>
        <taxon>Nitrospiria</taxon>
        <taxon>Nitrospirales</taxon>
        <taxon>Nitrospiraceae</taxon>
        <taxon>Nitrospira</taxon>
    </lineage>
</organism>
<dbReference type="InterPro" id="IPR008948">
    <property type="entry name" value="L-Aspartase-like"/>
</dbReference>
<comment type="subcellular location">
    <subcellularLocation>
        <location evidence="5">Cytoplasm</location>
    </subcellularLocation>
</comment>
<dbReference type="Gene3D" id="1.20.200.10">
    <property type="entry name" value="Fumarase/aspartase (Central domain)"/>
    <property type="match status" value="1"/>
</dbReference>
<dbReference type="AlphaFoldDB" id="A0A0S4KRS4"/>
<gene>
    <name evidence="5 8" type="primary">fumC</name>
    <name evidence="8" type="ORF">NITINOP_2197</name>
</gene>
<evidence type="ECO:0000256" key="4">
    <source>
        <dbReference type="ARBA" id="ARBA00023239"/>
    </source>
</evidence>
<dbReference type="InterPro" id="IPR022761">
    <property type="entry name" value="Fumarate_lyase_N"/>
</dbReference>
<evidence type="ECO:0000256" key="1">
    <source>
        <dbReference type="ARBA" id="ARBA00009084"/>
    </source>
</evidence>
<accession>A0A0S4KRS4</accession>
<dbReference type="Pfam" id="PF00206">
    <property type="entry name" value="Lyase_1"/>
    <property type="match status" value="1"/>
</dbReference>
<reference evidence="9" key="1">
    <citation type="submission" date="2015-09" db="EMBL/GenBank/DDBJ databases">
        <authorList>
            <person name="Daims H."/>
        </authorList>
    </citation>
    <scope>NUCLEOTIDE SEQUENCE [LARGE SCALE GENOMIC DNA]</scope>
</reference>
<dbReference type="KEGG" id="nio:NITINOP_2197"/>
<evidence type="ECO:0000256" key="2">
    <source>
        <dbReference type="ARBA" id="ARBA00022490"/>
    </source>
</evidence>
<dbReference type="InterPro" id="IPR020557">
    <property type="entry name" value="Fumarate_lyase_CS"/>
</dbReference>
<dbReference type="GO" id="GO:0004333">
    <property type="term" value="F:fumarate hydratase activity"/>
    <property type="evidence" value="ECO:0007669"/>
    <property type="project" value="UniProtKB-UniRule"/>
</dbReference>
<keyword evidence="3 5" id="KW-0816">Tricarboxylic acid cycle</keyword>
<dbReference type="FunFam" id="1.10.275.10:FF:000001">
    <property type="entry name" value="Fumarate hydratase, mitochondrial"/>
    <property type="match status" value="1"/>
</dbReference>
<dbReference type="UniPathway" id="UPA00223">
    <property type="reaction ID" value="UER01007"/>
</dbReference>
<dbReference type="Proteomes" id="UP000066284">
    <property type="component" value="Chromosome 1"/>
</dbReference>
<dbReference type="PRINTS" id="PR00149">
    <property type="entry name" value="FUMRATELYASE"/>
</dbReference>
<dbReference type="GO" id="GO:0006099">
    <property type="term" value="P:tricarboxylic acid cycle"/>
    <property type="evidence" value="ECO:0007669"/>
    <property type="project" value="UniProtKB-UniRule"/>
</dbReference>